<dbReference type="GO" id="GO:0003677">
    <property type="term" value="F:DNA binding"/>
    <property type="evidence" value="ECO:0007669"/>
    <property type="project" value="UniProtKB-UniRule"/>
</dbReference>
<dbReference type="AlphaFoldDB" id="A0A4S2F0J9"/>
<dbReference type="GO" id="GO:0051301">
    <property type="term" value="P:cell division"/>
    <property type="evidence" value="ECO:0007669"/>
    <property type="project" value="UniProtKB-UniRule"/>
</dbReference>
<comment type="similarity">
    <text evidence="4">Belongs to the WhiA family.</text>
</comment>
<feature type="domain" description="Sporulation transcription regulator WhiA N-terminal" evidence="6">
    <location>
        <begin position="19"/>
        <end position="105"/>
    </location>
</feature>
<dbReference type="Pfam" id="PF14527">
    <property type="entry name" value="LAGLIDADG_WhiA"/>
    <property type="match status" value="1"/>
</dbReference>
<dbReference type="RefSeq" id="WP_136012934.1">
    <property type="nucleotide sequence ID" value="NZ_SRYE01000004.1"/>
</dbReference>
<dbReference type="GO" id="GO:0043937">
    <property type="term" value="P:regulation of sporulation"/>
    <property type="evidence" value="ECO:0007669"/>
    <property type="project" value="InterPro"/>
</dbReference>
<evidence type="ECO:0000256" key="3">
    <source>
        <dbReference type="ARBA" id="ARBA00023306"/>
    </source>
</evidence>
<evidence type="ECO:0000259" key="6">
    <source>
        <dbReference type="Pfam" id="PF10298"/>
    </source>
</evidence>
<keyword evidence="9" id="KW-1185">Reference proteome</keyword>
<dbReference type="InterPro" id="IPR018478">
    <property type="entry name" value="Sporu_reg_WhiA_N_dom"/>
</dbReference>
<comment type="caution">
    <text evidence="8">The sequence shown here is derived from an EMBL/GenBank/DDBJ whole genome shotgun (WGS) entry which is preliminary data.</text>
</comment>
<dbReference type="Pfam" id="PF02650">
    <property type="entry name" value="HTH_WhiA"/>
    <property type="match status" value="1"/>
</dbReference>
<proteinExistence type="inferred from homology"/>
<evidence type="ECO:0000256" key="2">
    <source>
        <dbReference type="ARBA" id="ARBA00023125"/>
    </source>
</evidence>
<keyword evidence="2 4" id="KW-0238">DNA-binding</keyword>
<dbReference type="EMBL" id="SRYE01000004">
    <property type="protein sequence ID" value="TGY61802.1"/>
    <property type="molecule type" value="Genomic_DNA"/>
</dbReference>
<dbReference type="HAMAP" id="MF_01420">
    <property type="entry name" value="HTH_type_WhiA"/>
    <property type="match status" value="1"/>
</dbReference>
<feature type="domain" description="WhiA LAGLIDADG-like" evidence="7">
    <location>
        <begin position="128"/>
        <end position="219"/>
    </location>
</feature>
<organism evidence="8 9">
    <name type="scientific">Muricaecibacterium torontonense</name>
    <dbReference type="NCBI Taxonomy" id="3032871"/>
    <lineage>
        <taxon>Bacteria</taxon>
        <taxon>Bacillati</taxon>
        <taxon>Actinomycetota</taxon>
        <taxon>Coriobacteriia</taxon>
        <taxon>Coriobacteriales</taxon>
        <taxon>Atopobiaceae</taxon>
        <taxon>Muricaecibacterium</taxon>
    </lineage>
</organism>
<name>A0A4S2F0J9_9ACTN</name>
<reference evidence="8 9" key="1">
    <citation type="submission" date="2019-04" db="EMBL/GenBank/DDBJ databases">
        <title>Microbes associate with the intestines of laboratory mice.</title>
        <authorList>
            <person name="Navarre W."/>
            <person name="Wong E."/>
            <person name="Huang K."/>
            <person name="Tropini C."/>
            <person name="Ng K."/>
            <person name="Yu B."/>
        </authorList>
    </citation>
    <scope>NUCLEOTIDE SEQUENCE [LARGE SCALE GENOMIC DNA]</scope>
    <source>
        <strain evidence="8 9">NM07_P-09</strain>
    </source>
</reference>
<gene>
    <name evidence="4 8" type="primary">whiA</name>
    <name evidence="8" type="ORF">E5334_07315</name>
</gene>
<protein>
    <recommendedName>
        <fullName evidence="4">Probable cell division protein WhiA</fullName>
    </recommendedName>
</protein>
<dbReference type="InterPro" id="IPR039518">
    <property type="entry name" value="WhiA_LAGLIDADG_dom"/>
</dbReference>
<dbReference type="Gene3D" id="3.10.28.10">
    <property type="entry name" value="Homing endonucleases"/>
    <property type="match status" value="1"/>
</dbReference>
<dbReference type="PANTHER" id="PTHR37307:SF1">
    <property type="entry name" value="CELL DIVISION PROTEIN WHIA-RELATED"/>
    <property type="match status" value="1"/>
</dbReference>
<evidence type="ECO:0000313" key="9">
    <source>
        <dbReference type="Proteomes" id="UP000310263"/>
    </source>
</evidence>
<dbReference type="PANTHER" id="PTHR37307">
    <property type="entry name" value="CELL DIVISION PROTEIN WHIA-RELATED"/>
    <property type="match status" value="1"/>
</dbReference>
<sequence>MSFTAEVKDELSRIEDPSRSCRVAELSALMRVCGTLSFHGSGTHSLRVTTETGAVARTVIRLAHSVFDLDTSLTVRRSVLHKTRNYLIEVPDQPKLEGALVELGILVPGQGLVSGIPPFVVPQAADKAAFLRGAFMAGGFIADPRGDFHLEMAVSGEGLAQGLIDLCAVCGVTARLNRRRGAFAIYLKSFDDIARFLLVVGAARTARAVGNVRHLKSVKNTVNRSVNAEMANARRASGAAAEQLALIDRIEAGPGLDTLPPALAAFCKLRRAYPNLPLADLGRKAYPPLSKSALYHRVVRLEAIDKEWAASHTSLSQ</sequence>
<dbReference type="Pfam" id="PF10298">
    <property type="entry name" value="WhiA_N"/>
    <property type="match status" value="1"/>
</dbReference>
<evidence type="ECO:0000256" key="1">
    <source>
        <dbReference type="ARBA" id="ARBA00022618"/>
    </source>
</evidence>
<dbReference type="SUPFAM" id="SSF55608">
    <property type="entry name" value="Homing endonucleases"/>
    <property type="match status" value="1"/>
</dbReference>
<keyword evidence="3 4" id="KW-0131">Cell cycle</keyword>
<accession>A0A4S2F0J9</accession>
<dbReference type="InterPro" id="IPR027434">
    <property type="entry name" value="Homing_endonucl"/>
</dbReference>
<comment type="function">
    <text evidence="4">Involved in cell division and chromosome segregation.</text>
</comment>
<dbReference type="OrthoDB" id="5197218at2"/>
<dbReference type="NCBIfam" id="TIGR00647">
    <property type="entry name" value="DNA_bind_WhiA"/>
    <property type="match status" value="1"/>
</dbReference>
<evidence type="ECO:0000259" key="5">
    <source>
        <dbReference type="Pfam" id="PF02650"/>
    </source>
</evidence>
<evidence type="ECO:0000313" key="8">
    <source>
        <dbReference type="EMBL" id="TGY61802.1"/>
    </source>
</evidence>
<dbReference type="Proteomes" id="UP000310263">
    <property type="component" value="Unassembled WGS sequence"/>
</dbReference>
<evidence type="ECO:0000259" key="7">
    <source>
        <dbReference type="Pfam" id="PF14527"/>
    </source>
</evidence>
<feature type="domain" description="Sporulation regulator WhiA C-terminal" evidence="5">
    <location>
        <begin position="222"/>
        <end position="304"/>
    </location>
</feature>
<keyword evidence="1 4" id="KW-0132">Cell division</keyword>
<evidence type="ECO:0000256" key="4">
    <source>
        <dbReference type="HAMAP-Rule" id="MF_01420"/>
    </source>
</evidence>
<dbReference type="InterPro" id="IPR023054">
    <property type="entry name" value="Sporulation_regulator_WhiA_C"/>
</dbReference>
<dbReference type="InterPro" id="IPR003802">
    <property type="entry name" value="Sporulation_regulator_WhiA"/>
</dbReference>